<sequence length="350" mass="39208">METIHGLNKNAAAIIGTGVAFTVLSVAAVGLRFVSKRMTRAALGIDDWLLLASLLIYFVAEVLVIESDVIGRKAISLEDDRYITYQKYVYVYSIFYFVVIALTQMSVLFFYRRIFLPSHMRYTSIAVVAISGAVCLISLIIEIGYPGHPIDSFFPGSPSVHWNIVYLPFWLAMGIIEGLIDVVILVLPIHELQKLNLSREKKIYISLIFMLGSFVVITGIVRMGTLYRPGIEDFDLTVGDIWLNVHLGTAIISACLPAYRPLVSRRFRSAHNTYQSDDTHTLTAEKWKMRGSRSRQVVEEIPMDQRLEHQGSFVNARRSESNDTTTRALDEDGAIRAGAAIGVKKTIEVV</sequence>
<keyword evidence="9" id="KW-1185">Reference proteome</keyword>
<dbReference type="InterPro" id="IPR052337">
    <property type="entry name" value="SAT4-like"/>
</dbReference>
<dbReference type="Pfam" id="PF20684">
    <property type="entry name" value="Fung_rhodopsin"/>
    <property type="match status" value="1"/>
</dbReference>
<dbReference type="PANTHER" id="PTHR33048">
    <property type="entry name" value="PTH11-LIKE INTEGRAL MEMBRANE PROTEIN (AFU_ORTHOLOGUE AFUA_5G11245)"/>
    <property type="match status" value="1"/>
</dbReference>
<keyword evidence="3 6" id="KW-1133">Transmembrane helix</keyword>
<evidence type="ECO:0000256" key="1">
    <source>
        <dbReference type="ARBA" id="ARBA00004141"/>
    </source>
</evidence>
<feature type="transmembrane region" description="Helical" evidence="6">
    <location>
        <begin position="41"/>
        <end position="60"/>
    </location>
</feature>
<name>A0A8H3EQA9_9LECA</name>
<comment type="similarity">
    <text evidence="5">Belongs to the SAT4 family.</text>
</comment>
<feature type="transmembrane region" description="Helical" evidence="6">
    <location>
        <begin position="241"/>
        <end position="259"/>
    </location>
</feature>
<feature type="transmembrane region" description="Helical" evidence="6">
    <location>
        <begin position="123"/>
        <end position="145"/>
    </location>
</feature>
<dbReference type="OrthoDB" id="10017208at2759"/>
<proteinExistence type="inferred from homology"/>
<feature type="transmembrane region" description="Helical" evidence="6">
    <location>
        <begin position="202"/>
        <end position="221"/>
    </location>
</feature>
<evidence type="ECO:0000256" key="5">
    <source>
        <dbReference type="ARBA" id="ARBA00038359"/>
    </source>
</evidence>
<evidence type="ECO:0000313" key="8">
    <source>
        <dbReference type="EMBL" id="CAF9909648.1"/>
    </source>
</evidence>
<evidence type="ECO:0000256" key="3">
    <source>
        <dbReference type="ARBA" id="ARBA00022989"/>
    </source>
</evidence>
<evidence type="ECO:0000256" key="2">
    <source>
        <dbReference type="ARBA" id="ARBA00022692"/>
    </source>
</evidence>
<feature type="transmembrane region" description="Helical" evidence="6">
    <location>
        <begin position="89"/>
        <end position="111"/>
    </location>
</feature>
<dbReference type="InterPro" id="IPR049326">
    <property type="entry name" value="Rhodopsin_dom_fungi"/>
</dbReference>
<protein>
    <recommendedName>
        <fullName evidence="7">Rhodopsin domain-containing protein</fullName>
    </recommendedName>
</protein>
<keyword evidence="2 6" id="KW-0812">Transmembrane</keyword>
<gene>
    <name evidence="8" type="ORF">HETSPECPRED_009486</name>
</gene>
<comment type="caution">
    <text evidence="8">The sequence shown here is derived from an EMBL/GenBank/DDBJ whole genome shotgun (WGS) entry which is preliminary data.</text>
</comment>
<evidence type="ECO:0000259" key="7">
    <source>
        <dbReference type="Pfam" id="PF20684"/>
    </source>
</evidence>
<dbReference type="AlphaFoldDB" id="A0A8H3EQA9"/>
<organism evidence="8 9">
    <name type="scientific">Heterodermia speciosa</name>
    <dbReference type="NCBI Taxonomy" id="116794"/>
    <lineage>
        <taxon>Eukaryota</taxon>
        <taxon>Fungi</taxon>
        <taxon>Dikarya</taxon>
        <taxon>Ascomycota</taxon>
        <taxon>Pezizomycotina</taxon>
        <taxon>Lecanoromycetes</taxon>
        <taxon>OSLEUM clade</taxon>
        <taxon>Lecanoromycetidae</taxon>
        <taxon>Caliciales</taxon>
        <taxon>Physciaceae</taxon>
        <taxon>Heterodermia</taxon>
    </lineage>
</organism>
<evidence type="ECO:0000256" key="6">
    <source>
        <dbReference type="SAM" id="Phobius"/>
    </source>
</evidence>
<comment type="subcellular location">
    <subcellularLocation>
        <location evidence="1">Membrane</location>
        <topology evidence="1">Multi-pass membrane protein</topology>
    </subcellularLocation>
</comment>
<feature type="transmembrane region" description="Helical" evidence="6">
    <location>
        <begin position="165"/>
        <end position="190"/>
    </location>
</feature>
<dbReference type="Proteomes" id="UP000664521">
    <property type="component" value="Unassembled WGS sequence"/>
</dbReference>
<accession>A0A8H3EQA9</accession>
<feature type="domain" description="Rhodopsin" evidence="7">
    <location>
        <begin position="31"/>
        <end position="265"/>
    </location>
</feature>
<dbReference type="GO" id="GO:0016020">
    <property type="term" value="C:membrane"/>
    <property type="evidence" value="ECO:0007669"/>
    <property type="project" value="UniProtKB-SubCell"/>
</dbReference>
<dbReference type="PANTHER" id="PTHR33048:SF47">
    <property type="entry name" value="INTEGRAL MEMBRANE PROTEIN-RELATED"/>
    <property type="match status" value="1"/>
</dbReference>
<reference evidence="8" key="1">
    <citation type="submission" date="2021-03" db="EMBL/GenBank/DDBJ databases">
        <authorList>
            <person name="Tagirdzhanova G."/>
        </authorList>
    </citation>
    <scope>NUCLEOTIDE SEQUENCE</scope>
</reference>
<dbReference type="EMBL" id="CAJPDS010000008">
    <property type="protein sequence ID" value="CAF9909648.1"/>
    <property type="molecule type" value="Genomic_DNA"/>
</dbReference>
<feature type="transmembrane region" description="Helical" evidence="6">
    <location>
        <begin position="12"/>
        <end position="34"/>
    </location>
</feature>
<keyword evidence="4 6" id="KW-0472">Membrane</keyword>
<evidence type="ECO:0000256" key="4">
    <source>
        <dbReference type="ARBA" id="ARBA00023136"/>
    </source>
</evidence>
<evidence type="ECO:0000313" key="9">
    <source>
        <dbReference type="Proteomes" id="UP000664521"/>
    </source>
</evidence>